<sequence>MVDNLGYTTHLRNIPIEVFLDMIEGDIKKLIRKYGHKNCGLMHEELCEKIGNIIFTKKKVILSLTDDHGQQKLNNEWRSKKNGFLNKLFDEEGFINMCYPFKNIEHQDIYQLLSRHVNFCKEKDKRRSTLGENPSYSECVEYNSWIESEKSSFFPVFLQNVSDYSHKIVKKYFSTKEHPQGHDPRSTYLNSKLNCRLYEFPSKKKQQKPVVKASPDNSHPSTAPNDGKESQGKDGSSLPGRDGAIEITESNAKKSPQSEPPTSDSHTYSRTNTMVGATANGQHTDFKSKDPGTSVNKDGKKKESPPVQNQPPANIPSTAQAAPPPSPKDAALIPIIQSVPQPTTATSLFPTPATVKDTASSQAPATSSNLIITQASSLNSDSSSPSDPIHSAIVTKDKDTPPRPTTTPVTSPNTHSNQTIPEPSVAVSSLALPQPPAMSTPPPVTSAQGPATPSSSSASTVTNTVTITTTAPPTATITTMRTTQNPISFSNEAPGINGSQEPPPLQDPKEPKTTVPITVTRTPTPLSGVDTGGVLVTSQPDSADGIKITTLSKNTPQQSKDSSLVSSTSLPEGAQPNDKPSITSTKFPPLTTIIPTIIIILAAITLLFQLYKYTPFGFLLGRRRKRRKRDLRSTFVIPEESTYESPNITMHEWEDPNLIGQTKENDVFIKLLKINKYKQEIQKRKKENKKTLIEVHIEVLEEYKKDEWELHKGDFLEICLHGFINEENDNYSKLPNTELTAKSTKNDKIIENIQKHEILWNNWIENHRNILEQWKKEDWFQNLKNKWRNEEKMYKEKNNKLQENILNEQETYSIVRQKEIWKQWISKQATLIDMFNKEDWFKSIIYAQDKEKDNCRINEYNNISVTSKTELRNEKTNEGRSKNIIQKLMVQIHMLVLEECIKEDIIKHKELCIDNFIEEMHNNNNYDEKRNIPQCDTDDFNNTTPDFPCIHAPKCATIYKDNIISCSDFEDEFCKKLKAFRDILMNQLLSRSMCADQQDIIFSIDKKMAESTSQNQREEFSQATTISAASFGTVTGVSLHSLFLYKVTPPGS</sequence>
<feature type="compositionally biased region" description="Low complexity" evidence="2">
    <location>
        <begin position="445"/>
        <end position="465"/>
    </location>
</feature>
<reference evidence="5" key="1">
    <citation type="submission" date="2016-05" db="EMBL/GenBank/DDBJ databases">
        <authorList>
            <person name="Naeem Raeece"/>
        </authorList>
    </citation>
    <scope>NUCLEOTIDE SEQUENCE [LARGE SCALE GENOMIC DNA]</scope>
</reference>
<name>A0A1A9AGH9_PLAOA</name>
<evidence type="ECO:0000256" key="1">
    <source>
        <dbReference type="SAM" id="Coils"/>
    </source>
</evidence>
<feature type="coiled-coil region" evidence="1">
    <location>
        <begin position="780"/>
        <end position="818"/>
    </location>
</feature>
<feature type="region of interest" description="Disordered" evidence="2">
    <location>
        <begin position="486"/>
        <end position="586"/>
    </location>
</feature>
<feature type="compositionally biased region" description="Low complexity" evidence="2">
    <location>
        <begin position="559"/>
        <end position="569"/>
    </location>
</feature>
<evidence type="ECO:0000256" key="3">
    <source>
        <dbReference type="SAM" id="Phobius"/>
    </source>
</evidence>
<feature type="compositionally biased region" description="Polar residues" evidence="2">
    <location>
        <begin position="357"/>
        <end position="374"/>
    </location>
</feature>
<dbReference type="AlphaFoldDB" id="A0A1A9AGH9"/>
<feature type="region of interest" description="Disordered" evidence="2">
    <location>
        <begin position="203"/>
        <end position="465"/>
    </location>
</feature>
<proteinExistence type="predicted"/>
<keyword evidence="5" id="KW-1185">Reference proteome</keyword>
<protein>
    <submittedName>
        <fullName evidence="4">STP1 protein</fullName>
    </submittedName>
</protein>
<dbReference type="EMBL" id="FLRD01000803">
    <property type="protein sequence ID" value="SBT55667.1"/>
    <property type="molecule type" value="Genomic_DNA"/>
</dbReference>
<feature type="compositionally biased region" description="Polar residues" evidence="2">
    <location>
        <begin position="215"/>
        <end position="224"/>
    </location>
</feature>
<organism evidence="4 5">
    <name type="scientific">Plasmodium ovale wallikeri</name>
    <dbReference type="NCBI Taxonomy" id="864142"/>
    <lineage>
        <taxon>Eukaryota</taxon>
        <taxon>Sar</taxon>
        <taxon>Alveolata</taxon>
        <taxon>Apicomplexa</taxon>
        <taxon>Aconoidasida</taxon>
        <taxon>Haemosporida</taxon>
        <taxon>Plasmodiidae</taxon>
        <taxon>Plasmodium</taxon>
        <taxon>Plasmodium (Plasmodium)</taxon>
    </lineage>
</organism>
<feature type="compositionally biased region" description="Pro residues" evidence="2">
    <location>
        <begin position="433"/>
        <end position="444"/>
    </location>
</feature>
<keyword evidence="3" id="KW-0472">Membrane</keyword>
<keyword evidence="3" id="KW-0812">Transmembrane</keyword>
<feature type="compositionally biased region" description="Polar residues" evidence="2">
    <location>
        <begin position="549"/>
        <end position="558"/>
    </location>
</feature>
<feature type="compositionally biased region" description="Low complexity" evidence="2">
    <location>
        <begin position="406"/>
        <end position="417"/>
    </location>
</feature>
<accession>A0A1A9AGH9</accession>
<keyword evidence="3" id="KW-1133">Transmembrane helix</keyword>
<gene>
    <name evidence="4" type="ORF">POVWA1_071450</name>
</gene>
<feature type="compositionally biased region" description="Low complexity" evidence="2">
    <location>
        <begin position="513"/>
        <end position="525"/>
    </location>
</feature>
<evidence type="ECO:0000256" key="2">
    <source>
        <dbReference type="SAM" id="MobiDB-lite"/>
    </source>
</evidence>
<feature type="transmembrane region" description="Helical" evidence="3">
    <location>
        <begin position="593"/>
        <end position="620"/>
    </location>
</feature>
<evidence type="ECO:0000313" key="5">
    <source>
        <dbReference type="Proteomes" id="UP000078555"/>
    </source>
</evidence>
<feature type="compositionally biased region" description="Polar residues" evidence="2">
    <location>
        <begin position="248"/>
        <end position="283"/>
    </location>
</feature>
<dbReference type="Proteomes" id="UP000078555">
    <property type="component" value="Unassembled WGS sequence"/>
</dbReference>
<feature type="compositionally biased region" description="Low complexity" evidence="2">
    <location>
        <begin position="375"/>
        <end position="394"/>
    </location>
</feature>
<feature type="compositionally biased region" description="Polar residues" evidence="2">
    <location>
        <begin position="338"/>
        <end position="349"/>
    </location>
</feature>
<keyword evidence="1" id="KW-0175">Coiled coil</keyword>
<evidence type="ECO:0000313" key="4">
    <source>
        <dbReference type="EMBL" id="SBT55667.1"/>
    </source>
</evidence>